<proteinExistence type="predicted"/>
<feature type="compositionally biased region" description="Low complexity" evidence="1">
    <location>
        <begin position="50"/>
        <end position="78"/>
    </location>
</feature>
<sequence length="228" mass="23140">MLEPNGPLPPEIYWRRRLLAIAALVLALALAIWLAFTVVRGGTPGKKAPRAATSSTATAAKVTGSTTAAAAETPPGTADPSVSKAAAATTNVLASGSPASCADQSLAVKLSVGRPTYKPGEQPVFGIVITNISTASCQRDVGSGLQQVSVQSLDGQHRLWSNTDCDTGGPADVRALAAGQQAAFTLTWSGTTSQPSCAGQRVPVPPGAYAVVAQFGSIRSAPETFNIA</sequence>
<evidence type="ECO:0000313" key="3">
    <source>
        <dbReference type="Proteomes" id="UP000431401"/>
    </source>
</evidence>
<evidence type="ECO:0000313" key="2">
    <source>
        <dbReference type="EMBL" id="MQY24527.1"/>
    </source>
</evidence>
<name>A0A7K0DFP0_9NOCA</name>
<feature type="region of interest" description="Disordered" evidence="1">
    <location>
        <begin position="43"/>
        <end position="82"/>
    </location>
</feature>
<comment type="caution">
    <text evidence="2">The sequence shown here is derived from an EMBL/GenBank/DDBJ whole genome shotgun (WGS) entry which is preliminary data.</text>
</comment>
<evidence type="ECO:0000256" key="1">
    <source>
        <dbReference type="SAM" id="MobiDB-lite"/>
    </source>
</evidence>
<accession>A0A7K0DFP0</accession>
<evidence type="ECO:0008006" key="4">
    <source>
        <dbReference type="Google" id="ProtNLM"/>
    </source>
</evidence>
<gene>
    <name evidence="2" type="ORF">NRB56_00750</name>
</gene>
<keyword evidence="3" id="KW-1185">Reference proteome</keyword>
<organism evidence="2 3">
    <name type="scientific">Nocardia aurantia</name>
    <dbReference type="NCBI Taxonomy" id="2585199"/>
    <lineage>
        <taxon>Bacteria</taxon>
        <taxon>Bacillati</taxon>
        <taxon>Actinomycetota</taxon>
        <taxon>Actinomycetes</taxon>
        <taxon>Mycobacteriales</taxon>
        <taxon>Nocardiaceae</taxon>
        <taxon>Nocardia</taxon>
    </lineage>
</organism>
<reference evidence="2 3" key="1">
    <citation type="submission" date="2019-10" db="EMBL/GenBank/DDBJ databases">
        <title>Nocardia macrotermitis sp. nov. and Nocardia aurantia sp. nov., isolated from the gut of fungus growing-termite Macrotermes natalensis.</title>
        <authorList>
            <person name="Benndorf R."/>
            <person name="Schwitalla J."/>
            <person name="Martin K."/>
            <person name="De Beer W."/>
            <person name="Kaster A.-K."/>
            <person name="Vollmers J."/>
            <person name="Poulsen M."/>
            <person name="Beemelmanns C."/>
        </authorList>
    </citation>
    <scope>NUCLEOTIDE SEQUENCE [LARGE SCALE GENOMIC DNA]</scope>
    <source>
        <strain evidence="2 3">RB56</strain>
    </source>
</reference>
<dbReference type="EMBL" id="WEGI01000001">
    <property type="protein sequence ID" value="MQY24527.1"/>
    <property type="molecule type" value="Genomic_DNA"/>
</dbReference>
<dbReference type="RefSeq" id="WP_319942360.1">
    <property type="nucleotide sequence ID" value="NZ_WEGI01000001.1"/>
</dbReference>
<dbReference type="Proteomes" id="UP000431401">
    <property type="component" value="Unassembled WGS sequence"/>
</dbReference>
<dbReference type="AlphaFoldDB" id="A0A7K0DFP0"/>
<protein>
    <recommendedName>
        <fullName evidence="4">MucR family transcriptional regulator</fullName>
    </recommendedName>
</protein>